<dbReference type="eggNOG" id="ENOG5033ED6">
    <property type="taxonomic scope" value="Bacteria"/>
</dbReference>
<keyword evidence="1" id="KW-1133">Transmembrane helix</keyword>
<keyword evidence="1" id="KW-0472">Membrane</keyword>
<organism evidence="2 3">
    <name type="scientific">Kineococcus radiotolerans (strain ATCC BAA-149 / DSM 14245 / SRS30216)</name>
    <dbReference type="NCBI Taxonomy" id="266940"/>
    <lineage>
        <taxon>Bacteria</taxon>
        <taxon>Bacillati</taxon>
        <taxon>Actinomycetota</taxon>
        <taxon>Actinomycetes</taxon>
        <taxon>Kineosporiales</taxon>
        <taxon>Kineosporiaceae</taxon>
        <taxon>Kineococcus</taxon>
    </lineage>
</organism>
<sequence>MTSDASNSPPHLPVREHHAEMDSTVAEAPPRRPVPLVTVLGVVLLLFAIGMGAWVVWQLSAGGRAPAAFRERSAVPQCASITVPQGGPASSALQDCLLGAAAQREGAEVLVTSLTTEGDPIKTYYRVVPGGEVEIFTDATADSFGSGKWSHDWCPDVAALESGKGCRPA</sequence>
<dbReference type="HOGENOM" id="CLU_1576419_0_0_11"/>
<evidence type="ECO:0000313" key="2">
    <source>
        <dbReference type="EMBL" id="ABS03845.1"/>
    </source>
</evidence>
<feature type="transmembrane region" description="Helical" evidence="1">
    <location>
        <begin position="36"/>
        <end position="57"/>
    </location>
</feature>
<dbReference type="Proteomes" id="UP000001116">
    <property type="component" value="Chromosome"/>
</dbReference>
<evidence type="ECO:0000256" key="1">
    <source>
        <dbReference type="SAM" id="Phobius"/>
    </source>
</evidence>
<dbReference type="STRING" id="266940.Krad_2365"/>
<keyword evidence="1" id="KW-0812">Transmembrane</keyword>
<gene>
    <name evidence="2" type="ordered locus">Krad_2365</name>
</gene>
<dbReference type="AlphaFoldDB" id="A6WAK6"/>
<name>A6WAK6_KINRD</name>
<accession>A6WAK6</accession>
<evidence type="ECO:0000313" key="3">
    <source>
        <dbReference type="Proteomes" id="UP000001116"/>
    </source>
</evidence>
<keyword evidence="3" id="KW-1185">Reference proteome</keyword>
<protein>
    <submittedName>
        <fullName evidence="2">Uncharacterized protein</fullName>
    </submittedName>
</protein>
<dbReference type="EMBL" id="CP000750">
    <property type="protein sequence ID" value="ABS03845.1"/>
    <property type="molecule type" value="Genomic_DNA"/>
</dbReference>
<proteinExistence type="predicted"/>
<dbReference type="KEGG" id="kra:Krad_2365"/>
<dbReference type="OrthoDB" id="4227064at2"/>
<reference evidence="3" key="1">
    <citation type="journal article" date="2008" name="PLoS ONE">
        <title>Survival in nuclear waste, extreme resistance, and potential applications gleaned from the genome sequence of Kineococcus radiotolerans SRS30216.</title>
        <authorList>
            <person name="Bagwell C.E."/>
            <person name="Bhat S."/>
            <person name="Hawkins G.M."/>
            <person name="Smith B.W."/>
            <person name="Biswas T."/>
            <person name="Hoover T.R."/>
            <person name="Saunders E."/>
            <person name="Han C.S."/>
            <person name="Tsodikov O.V."/>
            <person name="Shimkets L.J."/>
        </authorList>
    </citation>
    <scope>NUCLEOTIDE SEQUENCE [LARGE SCALE GENOMIC DNA]</scope>
    <source>
        <strain evidence="3">ATCC BAA-149 / DSM 14245 / SRS30216</strain>
    </source>
</reference>